<proteinExistence type="predicted"/>
<evidence type="ECO:0000313" key="1">
    <source>
        <dbReference type="EMBL" id="KPQ16294.1"/>
    </source>
</evidence>
<gene>
    <name evidence="1" type="ORF">HLUCCX10_07970</name>
</gene>
<evidence type="ECO:0000313" key="2">
    <source>
        <dbReference type="Proteomes" id="UP000050421"/>
    </source>
</evidence>
<dbReference type="AlphaFoldDB" id="A0A0P7YCP4"/>
<name>A0A0P7YCP4_9BACT</name>
<protein>
    <submittedName>
        <fullName evidence="1">Uncharacterized protein</fullName>
    </submittedName>
</protein>
<sequence length="44" mass="4723">MEGGGCVRCTAGSSECQRVITEEENEEGETVTTVHIFYGKANPC</sequence>
<accession>A0A0P7YCP4</accession>
<reference evidence="1 2" key="1">
    <citation type="submission" date="2015-09" db="EMBL/GenBank/DDBJ databases">
        <title>Identification and resolution of microdiversity through metagenomic sequencing of parallel consortia.</title>
        <authorList>
            <person name="Nelson W.C."/>
            <person name="Romine M.F."/>
            <person name="Lindemann S.R."/>
        </authorList>
    </citation>
    <scope>NUCLEOTIDE SEQUENCE [LARGE SCALE GENOMIC DNA]</scope>
    <source>
        <strain evidence="1">HL-49</strain>
    </source>
</reference>
<dbReference type="PATRIC" id="fig|1305737.6.peg.3312"/>
<dbReference type="EMBL" id="LJXT01000041">
    <property type="protein sequence ID" value="KPQ16294.1"/>
    <property type="molecule type" value="Genomic_DNA"/>
</dbReference>
<organism evidence="1 2">
    <name type="scientific">Algoriphagus marincola HL-49</name>
    <dbReference type="NCBI Taxonomy" id="1305737"/>
    <lineage>
        <taxon>Bacteria</taxon>
        <taxon>Pseudomonadati</taxon>
        <taxon>Bacteroidota</taxon>
        <taxon>Cytophagia</taxon>
        <taxon>Cytophagales</taxon>
        <taxon>Cyclobacteriaceae</taxon>
        <taxon>Algoriphagus</taxon>
    </lineage>
</organism>
<comment type="caution">
    <text evidence="1">The sequence shown here is derived from an EMBL/GenBank/DDBJ whole genome shotgun (WGS) entry which is preliminary data.</text>
</comment>
<dbReference type="Proteomes" id="UP000050421">
    <property type="component" value="Unassembled WGS sequence"/>
</dbReference>